<accession>K3WJR2</accession>
<protein>
    <recommendedName>
        <fullName evidence="2">No apical meristem-associated C-terminal domain-containing protein</fullName>
    </recommendedName>
</protein>
<dbReference type="AlphaFoldDB" id="K3WJR2"/>
<evidence type="ECO:0000259" key="2">
    <source>
        <dbReference type="Pfam" id="PF14303"/>
    </source>
</evidence>
<dbReference type="Pfam" id="PF14303">
    <property type="entry name" value="NAM-associated"/>
    <property type="match status" value="1"/>
</dbReference>
<dbReference type="STRING" id="431595.K3WJR2"/>
<dbReference type="EnsemblProtists" id="PYU1_T005204">
    <property type="protein sequence ID" value="PYU1_T005204"/>
    <property type="gene ID" value="PYU1_G005193"/>
</dbReference>
<feature type="region of interest" description="Disordered" evidence="1">
    <location>
        <begin position="304"/>
        <end position="323"/>
    </location>
</feature>
<keyword evidence="4" id="KW-1185">Reference proteome</keyword>
<dbReference type="PANTHER" id="PTHR45023:SF4">
    <property type="entry name" value="GLYCINE-RICH PROTEIN-RELATED"/>
    <property type="match status" value="1"/>
</dbReference>
<organism evidence="3 4">
    <name type="scientific">Globisporangium ultimum (strain ATCC 200006 / CBS 805.95 / DAOM BR144)</name>
    <name type="common">Pythium ultimum</name>
    <dbReference type="NCBI Taxonomy" id="431595"/>
    <lineage>
        <taxon>Eukaryota</taxon>
        <taxon>Sar</taxon>
        <taxon>Stramenopiles</taxon>
        <taxon>Oomycota</taxon>
        <taxon>Peronosporomycetes</taxon>
        <taxon>Pythiales</taxon>
        <taxon>Pythiaceae</taxon>
        <taxon>Globisporangium</taxon>
    </lineage>
</organism>
<dbReference type="HOGENOM" id="CLU_039003_0_0_1"/>
<reference evidence="4" key="2">
    <citation type="submission" date="2010-04" db="EMBL/GenBank/DDBJ databases">
        <authorList>
            <person name="Buell R."/>
            <person name="Hamilton J."/>
            <person name="Hostetler J."/>
        </authorList>
    </citation>
    <scope>NUCLEOTIDE SEQUENCE [LARGE SCALE GENOMIC DNA]</scope>
    <source>
        <strain evidence="4">DAOM:BR144</strain>
    </source>
</reference>
<dbReference type="OMA" id="CWKQLRY"/>
<dbReference type="VEuPathDB" id="FungiDB:PYU1_G005193"/>
<dbReference type="PANTHER" id="PTHR45023">
    <property type="match status" value="1"/>
</dbReference>
<sequence length="323" mass="35888">MGKKTNWTVTEDQTLCRAWLNASETVLTQSADQKATTFWNVVYHLFHAEIDTAVERAHNGLKIRWTRINRDVQKFALIFAHVQTGGVGLTNVTGAVPDAGQGVGIELPSEQQCIEDAKEQFYKEYETKFLFEACWKLLRYSPKWVQLLANSAGLPATSAGSSAPHFLTVDAMPRIDEVPSTTPLAEPSGNFANKRRAATLLESYGRSPIQQLHEVTSALVDEMKRRNELLEEQNAIALFRLETDIVDDDDAREYFELLRRRYVKKMRVAMHGSAAHVHVPAIGTAAQPSALHDVGESVAANAALAADEDKQDEEKDLVDADIV</sequence>
<reference evidence="4" key="1">
    <citation type="journal article" date="2010" name="Genome Biol.">
        <title>Genome sequence of the necrotrophic plant pathogen Pythium ultimum reveals original pathogenicity mechanisms and effector repertoire.</title>
        <authorList>
            <person name="Levesque C.A."/>
            <person name="Brouwer H."/>
            <person name="Cano L."/>
            <person name="Hamilton J.P."/>
            <person name="Holt C."/>
            <person name="Huitema E."/>
            <person name="Raffaele S."/>
            <person name="Robideau G.P."/>
            <person name="Thines M."/>
            <person name="Win J."/>
            <person name="Zerillo M.M."/>
            <person name="Beakes G.W."/>
            <person name="Boore J.L."/>
            <person name="Busam D."/>
            <person name="Dumas B."/>
            <person name="Ferriera S."/>
            <person name="Fuerstenberg S.I."/>
            <person name="Gachon C.M."/>
            <person name="Gaulin E."/>
            <person name="Govers F."/>
            <person name="Grenville-Briggs L."/>
            <person name="Horner N."/>
            <person name="Hostetler J."/>
            <person name="Jiang R.H."/>
            <person name="Johnson J."/>
            <person name="Krajaejun T."/>
            <person name="Lin H."/>
            <person name="Meijer H.J."/>
            <person name="Moore B."/>
            <person name="Morris P."/>
            <person name="Phuntmart V."/>
            <person name="Puiu D."/>
            <person name="Shetty J."/>
            <person name="Stajich J.E."/>
            <person name="Tripathy S."/>
            <person name="Wawra S."/>
            <person name="van West P."/>
            <person name="Whitty B.R."/>
            <person name="Coutinho P.M."/>
            <person name="Henrissat B."/>
            <person name="Martin F."/>
            <person name="Thomas P.D."/>
            <person name="Tyler B.M."/>
            <person name="De Vries R.P."/>
            <person name="Kamoun S."/>
            <person name="Yandell M."/>
            <person name="Tisserat N."/>
            <person name="Buell C.R."/>
        </authorList>
    </citation>
    <scope>NUCLEOTIDE SEQUENCE</scope>
    <source>
        <strain evidence="4">DAOM:BR144</strain>
    </source>
</reference>
<dbReference type="InParanoid" id="K3WJR2"/>
<feature type="domain" description="No apical meristem-associated C-terminal" evidence="2">
    <location>
        <begin position="128"/>
        <end position="260"/>
    </location>
</feature>
<dbReference type="InterPro" id="IPR029466">
    <property type="entry name" value="NAM-associated_C"/>
</dbReference>
<evidence type="ECO:0000313" key="4">
    <source>
        <dbReference type="Proteomes" id="UP000019132"/>
    </source>
</evidence>
<dbReference type="Proteomes" id="UP000019132">
    <property type="component" value="Unassembled WGS sequence"/>
</dbReference>
<proteinExistence type="predicted"/>
<evidence type="ECO:0000256" key="1">
    <source>
        <dbReference type="SAM" id="MobiDB-lite"/>
    </source>
</evidence>
<dbReference type="eggNOG" id="ENOG502SEV9">
    <property type="taxonomic scope" value="Eukaryota"/>
</dbReference>
<reference evidence="3" key="3">
    <citation type="submission" date="2015-02" db="UniProtKB">
        <authorList>
            <consortium name="EnsemblProtists"/>
        </authorList>
    </citation>
    <scope>IDENTIFICATION</scope>
    <source>
        <strain evidence="3">DAOM BR144</strain>
    </source>
</reference>
<dbReference type="EMBL" id="GL376633">
    <property type="status" value="NOT_ANNOTATED_CDS"/>
    <property type="molecule type" value="Genomic_DNA"/>
</dbReference>
<evidence type="ECO:0000313" key="3">
    <source>
        <dbReference type="EnsemblProtists" id="PYU1_T005204"/>
    </source>
</evidence>
<name>K3WJR2_GLOUD</name>